<dbReference type="InterPro" id="IPR017853">
    <property type="entry name" value="GH"/>
</dbReference>
<gene>
    <name evidence="1" type="ORF">F0U60_33075</name>
</gene>
<dbReference type="Proteomes" id="UP001611383">
    <property type="component" value="Chromosome"/>
</dbReference>
<evidence type="ECO:0000313" key="1">
    <source>
        <dbReference type="EMBL" id="WNG48419.1"/>
    </source>
</evidence>
<dbReference type="EMBL" id="CP043494">
    <property type="protein sequence ID" value="WNG48419.1"/>
    <property type="molecule type" value="Genomic_DNA"/>
</dbReference>
<proteinExistence type="predicted"/>
<name>A0ABY9WZ72_9BACT</name>
<sequence>MTKASIPTSLRCGAFARYFRPFLMLLLLLSGSSSMAGTFGMHYWPQEYSCNALTETHWPRLKPIVEKDLDHLASLGVGAIRLMFWPGAECGYSLNPTAGTGGTVSVSEAYKNNLRDLIALMGSRGFDIYIGLDNTYLKECPRTPGVEGCTGPYYWDSAYSGNFEAFAEDSRNWVSALADAAELSPFAHKVRFYDFIDEASGSLRGGIVWQYIAYLYDHSTVPAGKRGVSLLHIPVDAAALKAQVIDTRVPQRHFDFVTFNTIGGANVNNGLSNPCPEDIGTSLQARFDELLAALGKSASSLTRPQILLGSFGLPTPYDATTNNQVHKSTQGHEDAQKECVIWTIQAAKNQPQFFAYVHWMFTDFTPHRIANHQTYGLIYANPTPPAAGTPVTPDMHSPKAVLGAIAQEMALGNVNFDMGNASCTTPANWWSTPDVTHTFSCGHTYWDTATGDAYGRITVLAPTEGTVWMATRGGSVAGKTRLYVNFFFRSTLSSVRPEIHEYNSAGQLLLITRGPAYTPTGWSWNNYLHRAESWSLNLQPGTDHVIFAVAADIHTSHSVPAYLDVDTVSLSAR</sequence>
<reference evidence="1 2" key="1">
    <citation type="submission" date="2019-08" db="EMBL/GenBank/DDBJ databases">
        <title>Archangium and Cystobacter genomes.</title>
        <authorList>
            <person name="Chen I.-C.K."/>
            <person name="Wielgoss S."/>
        </authorList>
    </citation>
    <scope>NUCLEOTIDE SEQUENCE [LARGE SCALE GENOMIC DNA]</scope>
    <source>
        <strain evidence="1 2">Cbm 6</strain>
    </source>
</reference>
<dbReference type="SUPFAM" id="SSF51445">
    <property type="entry name" value="(Trans)glycosidases"/>
    <property type="match status" value="1"/>
</dbReference>
<accession>A0ABY9WZ72</accession>
<evidence type="ECO:0000313" key="2">
    <source>
        <dbReference type="Proteomes" id="UP001611383"/>
    </source>
</evidence>
<organism evidence="1 2">
    <name type="scientific">Archangium minus</name>
    <dbReference type="NCBI Taxonomy" id="83450"/>
    <lineage>
        <taxon>Bacteria</taxon>
        <taxon>Pseudomonadati</taxon>
        <taxon>Myxococcota</taxon>
        <taxon>Myxococcia</taxon>
        <taxon>Myxococcales</taxon>
        <taxon>Cystobacterineae</taxon>
        <taxon>Archangiaceae</taxon>
        <taxon>Archangium</taxon>
    </lineage>
</organism>
<protein>
    <submittedName>
        <fullName evidence="1">Uncharacterized protein</fullName>
    </submittedName>
</protein>
<dbReference type="RefSeq" id="WP_395805913.1">
    <property type="nucleotide sequence ID" value="NZ_CP043494.1"/>
</dbReference>
<keyword evidence="2" id="KW-1185">Reference proteome</keyword>